<gene>
    <name evidence="3" type="ORF">DF183_18755</name>
</gene>
<dbReference type="PANTHER" id="PTHR43540">
    <property type="entry name" value="PEROXYUREIDOACRYLATE/UREIDOACRYLATE AMIDOHYDROLASE-RELATED"/>
    <property type="match status" value="1"/>
</dbReference>
<evidence type="ECO:0000256" key="1">
    <source>
        <dbReference type="ARBA" id="ARBA00022801"/>
    </source>
</evidence>
<reference evidence="3 4" key="1">
    <citation type="submission" date="2018-05" db="EMBL/GenBank/DDBJ databases">
        <title>Genome Sequence of an Efficient Indole-Degrading Bacterium, Alcaligenes sp.YBY.</title>
        <authorList>
            <person name="Yang B."/>
        </authorList>
    </citation>
    <scope>NUCLEOTIDE SEQUENCE [LARGE SCALE GENOMIC DNA]</scope>
    <source>
        <strain evidence="3 4">YBY</strain>
    </source>
</reference>
<comment type="caution">
    <text evidence="3">The sequence shown here is derived from an EMBL/GenBank/DDBJ whole genome shotgun (WGS) entry which is preliminary data.</text>
</comment>
<reference evidence="3 4" key="2">
    <citation type="submission" date="2018-05" db="EMBL/GenBank/DDBJ databases">
        <authorList>
            <person name="Lanie J.A."/>
            <person name="Ng W.-L."/>
            <person name="Kazmierczak K.M."/>
            <person name="Andrzejewski T.M."/>
            <person name="Davidsen T.M."/>
            <person name="Wayne K.J."/>
            <person name="Tettelin H."/>
            <person name="Glass J.I."/>
            <person name="Rusch D."/>
            <person name="Podicherti R."/>
            <person name="Tsui H.-C.T."/>
            <person name="Winkler M.E."/>
        </authorList>
    </citation>
    <scope>NUCLEOTIDE SEQUENCE [LARGE SCALE GENOMIC DNA]</scope>
    <source>
        <strain evidence="3 4">YBY</strain>
    </source>
</reference>
<organism evidence="3 4">
    <name type="scientific">Alcaligenes faecalis</name>
    <dbReference type="NCBI Taxonomy" id="511"/>
    <lineage>
        <taxon>Bacteria</taxon>
        <taxon>Pseudomonadati</taxon>
        <taxon>Pseudomonadota</taxon>
        <taxon>Betaproteobacteria</taxon>
        <taxon>Burkholderiales</taxon>
        <taxon>Alcaligenaceae</taxon>
        <taxon>Alcaligenes</taxon>
    </lineage>
</organism>
<evidence type="ECO:0000259" key="2">
    <source>
        <dbReference type="Pfam" id="PF00857"/>
    </source>
</evidence>
<protein>
    <submittedName>
        <fullName evidence="3">Isochorismatase</fullName>
    </submittedName>
</protein>
<dbReference type="Proteomes" id="UP000245216">
    <property type="component" value="Unassembled WGS sequence"/>
</dbReference>
<dbReference type="Pfam" id="PF00857">
    <property type="entry name" value="Isochorismatase"/>
    <property type="match status" value="1"/>
</dbReference>
<dbReference type="RefSeq" id="WP_086069750.1">
    <property type="nucleotide sequence ID" value="NZ_MSZN01000030.1"/>
</dbReference>
<evidence type="ECO:0000313" key="3">
    <source>
        <dbReference type="EMBL" id="PWE12803.1"/>
    </source>
</evidence>
<dbReference type="InterPro" id="IPR000868">
    <property type="entry name" value="Isochorismatase-like_dom"/>
</dbReference>
<dbReference type="SUPFAM" id="SSF52499">
    <property type="entry name" value="Isochorismatase-like hydrolases"/>
    <property type="match status" value="1"/>
</dbReference>
<evidence type="ECO:0000313" key="4">
    <source>
        <dbReference type="Proteomes" id="UP000245216"/>
    </source>
</evidence>
<sequence length="206" mass="22121">MRDSDNLKGGFDGTLPMGQQPALVVIDFQRGFTEPGLTPLASNCDSQIEQTNALIRAMRGKGRVIFTIIGYEPHLADANLWLTKASSLRCLLRGSSACELDPRLDYDPEQDIILYKTQASAFYGTPLPALLAHQGCDMLIVAGATTSGCVRASVVDSLQSGFAPFVAEDAVADRSAAQHRSNLVDMASKYAEVLPSADLIAHLHTL</sequence>
<feature type="domain" description="Isochorismatase-like" evidence="2">
    <location>
        <begin position="22"/>
        <end position="197"/>
    </location>
</feature>
<dbReference type="STRING" id="511.UZ73_09865"/>
<dbReference type="InterPro" id="IPR050272">
    <property type="entry name" value="Isochorismatase-like_hydrls"/>
</dbReference>
<dbReference type="GO" id="GO:0016787">
    <property type="term" value="F:hydrolase activity"/>
    <property type="evidence" value="ECO:0007669"/>
    <property type="project" value="UniProtKB-KW"/>
</dbReference>
<proteinExistence type="predicted"/>
<dbReference type="EMBL" id="QEXO01000005">
    <property type="protein sequence ID" value="PWE12803.1"/>
    <property type="molecule type" value="Genomic_DNA"/>
</dbReference>
<dbReference type="AlphaFoldDB" id="A0A2U2BFL2"/>
<dbReference type="Gene3D" id="3.40.50.850">
    <property type="entry name" value="Isochorismatase-like"/>
    <property type="match status" value="1"/>
</dbReference>
<keyword evidence="1" id="KW-0378">Hydrolase</keyword>
<name>A0A2U2BFL2_ALCFA</name>
<dbReference type="PANTHER" id="PTHR43540:SF1">
    <property type="entry name" value="ISOCHORISMATASE HYDROLASE"/>
    <property type="match status" value="1"/>
</dbReference>
<accession>A0A2U2BFL2</accession>
<dbReference type="InterPro" id="IPR036380">
    <property type="entry name" value="Isochorismatase-like_sf"/>
</dbReference>